<feature type="compositionally biased region" description="Acidic residues" evidence="4">
    <location>
        <begin position="37"/>
        <end position="51"/>
    </location>
</feature>
<dbReference type="AlphaFoldDB" id="A0AAV0AGU8"/>
<dbReference type="GO" id="GO:0005681">
    <property type="term" value="C:spliceosomal complex"/>
    <property type="evidence" value="ECO:0007669"/>
    <property type="project" value="TreeGrafter"/>
</dbReference>
<dbReference type="InterPro" id="IPR026822">
    <property type="entry name" value="Spp2/MOS2_G-patch"/>
</dbReference>
<evidence type="ECO:0000256" key="4">
    <source>
        <dbReference type="SAM" id="MobiDB-lite"/>
    </source>
</evidence>
<evidence type="ECO:0000256" key="3">
    <source>
        <dbReference type="ARBA" id="ARBA00023242"/>
    </source>
</evidence>
<feature type="region of interest" description="Disordered" evidence="4">
    <location>
        <begin position="355"/>
        <end position="374"/>
    </location>
</feature>
<evidence type="ECO:0000256" key="2">
    <source>
        <dbReference type="ARBA" id="ARBA00008576"/>
    </source>
</evidence>
<protein>
    <submittedName>
        <fullName evidence="6">DExH-box splicing factor binding site-domain-containing protein</fullName>
    </submittedName>
</protein>
<dbReference type="InterPro" id="IPR045166">
    <property type="entry name" value="Spp2-like"/>
</dbReference>
<evidence type="ECO:0000259" key="5">
    <source>
        <dbReference type="PROSITE" id="PS50174"/>
    </source>
</evidence>
<dbReference type="GO" id="GO:0000398">
    <property type="term" value="P:mRNA splicing, via spliceosome"/>
    <property type="evidence" value="ECO:0007669"/>
    <property type="project" value="InterPro"/>
</dbReference>
<feature type="region of interest" description="Disordered" evidence="4">
    <location>
        <begin position="254"/>
        <end position="280"/>
    </location>
</feature>
<feature type="region of interest" description="Disordered" evidence="4">
    <location>
        <begin position="105"/>
        <end position="140"/>
    </location>
</feature>
<dbReference type="EMBL" id="CALTRL010000343">
    <property type="protein sequence ID" value="CAH7667573.1"/>
    <property type="molecule type" value="Genomic_DNA"/>
</dbReference>
<evidence type="ECO:0000313" key="6">
    <source>
        <dbReference type="EMBL" id="CAH7667573.1"/>
    </source>
</evidence>
<dbReference type="Pfam" id="PF12656">
    <property type="entry name" value="G-patch_2"/>
    <property type="match status" value="1"/>
</dbReference>
<keyword evidence="7" id="KW-1185">Reference proteome</keyword>
<feature type="compositionally biased region" description="Basic and acidic residues" evidence="4">
    <location>
        <begin position="210"/>
        <end position="227"/>
    </location>
</feature>
<name>A0AAV0AGU8_PHAPC</name>
<comment type="similarity">
    <text evidence="2">Belongs to the SPP2 family.</text>
</comment>
<comment type="caution">
    <text evidence="6">The sequence shown here is derived from an EMBL/GenBank/DDBJ whole genome shotgun (WGS) entry which is preliminary data.</text>
</comment>
<accession>A0AAV0AGU8</accession>
<feature type="compositionally biased region" description="Basic and acidic residues" evidence="4">
    <location>
        <begin position="70"/>
        <end position="82"/>
    </location>
</feature>
<dbReference type="InterPro" id="IPR000467">
    <property type="entry name" value="G_patch_dom"/>
</dbReference>
<dbReference type="PROSITE" id="PS50174">
    <property type="entry name" value="G_PATCH"/>
    <property type="match status" value="1"/>
</dbReference>
<proteinExistence type="inferred from homology"/>
<evidence type="ECO:0000313" key="7">
    <source>
        <dbReference type="Proteomes" id="UP001153365"/>
    </source>
</evidence>
<reference evidence="6" key="1">
    <citation type="submission" date="2022-06" db="EMBL/GenBank/DDBJ databases">
        <authorList>
            <consortium name="SYNGENTA / RWTH Aachen University"/>
        </authorList>
    </citation>
    <scope>NUCLEOTIDE SEQUENCE</scope>
</reference>
<sequence>MKSLSFKIERSTSMRIDKNGSRSISNNRNQTNRFDDYSDDQPEDSDDDDDGYGNGKNSSKRRIQMITDFDSTRESKLERKEGSSLSIPMLPNKDFRAIHMARKNRRNKKELYKPDSANPLGSTQPSTNHNQIKSNDQEGVDQMNSKAIIGGLKVVKQELRLVEELKDIQSDPTPRQGEEPLTADIENTTTIITSKTTTTAETTEVIDNAKPVERSESGANDTKKNLRVEESIEQRAVRELLSQSGDQALELKELDPICPPTPSEDQETDSAQGSDESADEIAQFRRDISKRPDSSTLEDYERVPVGQFGLALMKGMGWKEGTSTSRRGRVGLVEAYIPQARPTLLGIGAKPLDLEADSKQKGDRSDGKSRRTSKNDKRYVPLLRKVIDQGRAGGQTVGDKLKINLQKIFYNFFSPPIIIVFMQLKNNKIYFKI</sequence>
<dbReference type="GO" id="GO:0003676">
    <property type="term" value="F:nucleic acid binding"/>
    <property type="evidence" value="ECO:0007669"/>
    <property type="project" value="InterPro"/>
</dbReference>
<comment type="subcellular location">
    <subcellularLocation>
        <location evidence="1">Nucleus</location>
    </subcellularLocation>
</comment>
<keyword evidence="3" id="KW-0539">Nucleus</keyword>
<dbReference type="Proteomes" id="UP001153365">
    <property type="component" value="Unassembled WGS sequence"/>
</dbReference>
<feature type="compositionally biased region" description="Polar residues" evidence="4">
    <location>
        <begin position="119"/>
        <end position="134"/>
    </location>
</feature>
<feature type="domain" description="G-patch" evidence="5">
    <location>
        <begin position="305"/>
        <end position="352"/>
    </location>
</feature>
<feature type="region of interest" description="Disordered" evidence="4">
    <location>
        <begin position="1"/>
        <end position="90"/>
    </location>
</feature>
<feature type="compositionally biased region" description="Polar residues" evidence="4">
    <location>
        <begin position="21"/>
        <end position="32"/>
    </location>
</feature>
<feature type="compositionally biased region" description="Basic and acidic residues" evidence="4">
    <location>
        <begin position="7"/>
        <end position="20"/>
    </location>
</feature>
<feature type="region of interest" description="Disordered" evidence="4">
    <location>
        <begin position="206"/>
        <end position="227"/>
    </location>
</feature>
<gene>
    <name evidence="6" type="ORF">PPACK8108_LOCUS1979</name>
</gene>
<organism evidence="6 7">
    <name type="scientific">Phakopsora pachyrhizi</name>
    <name type="common">Asian soybean rust disease fungus</name>
    <dbReference type="NCBI Taxonomy" id="170000"/>
    <lineage>
        <taxon>Eukaryota</taxon>
        <taxon>Fungi</taxon>
        <taxon>Dikarya</taxon>
        <taxon>Basidiomycota</taxon>
        <taxon>Pucciniomycotina</taxon>
        <taxon>Pucciniomycetes</taxon>
        <taxon>Pucciniales</taxon>
        <taxon>Phakopsoraceae</taxon>
        <taxon>Phakopsora</taxon>
    </lineage>
</organism>
<evidence type="ECO:0000256" key="1">
    <source>
        <dbReference type="ARBA" id="ARBA00004123"/>
    </source>
</evidence>
<dbReference type="PANTHER" id="PTHR15818:SF2">
    <property type="entry name" value="G-PATCH DOMAIN AND KOW MOTIFS-CONTAINING PROTEIN"/>
    <property type="match status" value="1"/>
</dbReference>
<dbReference type="PANTHER" id="PTHR15818">
    <property type="entry name" value="G PATCH AND KOW-CONTAINING"/>
    <property type="match status" value="1"/>
</dbReference>